<dbReference type="EMBL" id="BARW01030782">
    <property type="protein sequence ID" value="GAJ09631.1"/>
    <property type="molecule type" value="Genomic_DNA"/>
</dbReference>
<protein>
    <submittedName>
        <fullName evidence="2">Uncharacterized protein</fullName>
    </submittedName>
</protein>
<accession>X1V9G1</accession>
<feature type="non-terminal residue" evidence="2">
    <location>
        <position position="1"/>
    </location>
</feature>
<name>X1V9G1_9ZZZZ</name>
<sequence length="47" mass="5086">VDAPPIDPDTGSPLANPDNDMGIQKITITIKHGDKIVLTLADYKVKR</sequence>
<comment type="caution">
    <text evidence="2">The sequence shown here is derived from an EMBL/GenBank/DDBJ whole genome shotgun (WGS) entry which is preliminary data.</text>
</comment>
<organism evidence="2">
    <name type="scientific">marine sediment metagenome</name>
    <dbReference type="NCBI Taxonomy" id="412755"/>
    <lineage>
        <taxon>unclassified sequences</taxon>
        <taxon>metagenomes</taxon>
        <taxon>ecological metagenomes</taxon>
    </lineage>
</organism>
<dbReference type="AlphaFoldDB" id="X1V9G1"/>
<reference evidence="2" key="1">
    <citation type="journal article" date="2014" name="Front. Microbiol.">
        <title>High frequency of phylogenetically diverse reductive dehalogenase-homologous genes in deep subseafloor sedimentary metagenomes.</title>
        <authorList>
            <person name="Kawai M."/>
            <person name="Futagami T."/>
            <person name="Toyoda A."/>
            <person name="Takaki Y."/>
            <person name="Nishi S."/>
            <person name="Hori S."/>
            <person name="Arai W."/>
            <person name="Tsubouchi T."/>
            <person name="Morono Y."/>
            <person name="Uchiyama I."/>
            <person name="Ito T."/>
            <person name="Fujiyama A."/>
            <person name="Inagaki F."/>
            <person name="Takami H."/>
        </authorList>
    </citation>
    <scope>NUCLEOTIDE SEQUENCE</scope>
    <source>
        <strain evidence="2">Expedition CK06-06</strain>
    </source>
</reference>
<gene>
    <name evidence="2" type="ORF">S12H4_49120</name>
</gene>
<proteinExistence type="predicted"/>
<evidence type="ECO:0000313" key="2">
    <source>
        <dbReference type="EMBL" id="GAJ09631.1"/>
    </source>
</evidence>
<feature type="region of interest" description="Disordered" evidence="1">
    <location>
        <begin position="1"/>
        <end position="20"/>
    </location>
</feature>
<evidence type="ECO:0000256" key="1">
    <source>
        <dbReference type="SAM" id="MobiDB-lite"/>
    </source>
</evidence>